<protein>
    <submittedName>
        <fullName evidence="1">Uncharacterized protein</fullName>
    </submittedName>
</protein>
<dbReference type="EMBL" id="FQ312005">
    <property type="protein sequence ID" value="CBW26275.1"/>
    <property type="molecule type" value="Genomic_DNA"/>
</dbReference>
<dbReference type="STRING" id="862908.BMS_1412"/>
<gene>
    <name evidence="1" type="ordered locus">BMS_1412</name>
</gene>
<organism evidence="1 2">
    <name type="scientific">Halobacteriovorax marinus (strain ATCC BAA-682 / DSM 15412 / SJ)</name>
    <name type="common">Bacteriovorax marinus</name>
    <dbReference type="NCBI Taxonomy" id="862908"/>
    <lineage>
        <taxon>Bacteria</taxon>
        <taxon>Pseudomonadati</taxon>
        <taxon>Bdellovibrionota</taxon>
        <taxon>Bacteriovoracia</taxon>
        <taxon>Bacteriovoracales</taxon>
        <taxon>Halobacteriovoraceae</taxon>
        <taxon>Halobacteriovorax</taxon>
    </lineage>
</organism>
<sequence length="122" mass="14765">MVKKKLISKEKLDEIKGFEEIMDLVIDEHEKLEVEKKQREAEKLNDSYLLYNFLEDEAHRLEKLSKFFGTKINNYKNFNQTSHILKKQDIQRKQIKKDLVEFQMSEYSPLNKHLEKLFNALF</sequence>
<dbReference type="OrthoDB" id="9972070at2"/>
<dbReference type="PATRIC" id="fig|862908.3.peg.1344"/>
<evidence type="ECO:0000313" key="2">
    <source>
        <dbReference type="Proteomes" id="UP000008963"/>
    </source>
</evidence>
<reference evidence="2" key="1">
    <citation type="journal article" date="2013" name="ISME J.">
        <title>A small predatory core genome in the divergent marine Bacteriovorax marinus SJ and the terrestrial Bdellovibrio bacteriovorus.</title>
        <authorList>
            <person name="Crossman L.C."/>
            <person name="Chen H."/>
            <person name="Cerdeno-Tarraga A.M."/>
            <person name="Brooks K."/>
            <person name="Quail M.A."/>
            <person name="Pineiro S.A."/>
            <person name="Hobley L."/>
            <person name="Sockett R.E."/>
            <person name="Bentley S.D."/>
            <person name="Parkhill J."/>
            <person name="Williams H.N."/>
            <person name="Stine O.C."/>
        </authorList>
    </citation>
    <scope>NUCLEOTIDE SEQUENCE [LARGE SCALE GENOMIC DNA]</scope>
    <source>
        <strain evidence="2">ATCC BAA-682 / DSM 15412 / SJ</strain>
    </source>
</reference>
<dbReference type="AlphaFoldDB" id="E1X048"/>
<proteinExistence type="predicted"/>
<dbReference type="KEGG" id="bmx:BMS_1412"/>
<dbReference type="HOGENOM" id="CLU_2023477_0_0_7"/>
<name>E1X048_HALMS</name>
<accession>E1X048</accession>
<keyword evidence="2" id="KW-1185">Reference proteome</keyword>
<dbReference type="Proteomes" id="UP000008963">
    <property type="component" value="Chromosome"/>
</dbReference>
<evidence type="ECO:0000313" key="1">
    <source>
        <dbReference type="EMBL" id="CBW26275.1"/>
    </source>
</evidence>
<dbReference type="RefSeq" id="WP_014244059.1">
    <property type="nucleotide sequence ID" value="NC_016620.1"/>
</dbReference>